<evidence type="ECO:0000256" key="5">
    <source>
        <dbReference type="ARBA" id="ARBA00023136"/>
    </source>
</evidence>
<keyword evidence="6 8" id="KW-0139">CF(1)</keyword>
<comment type="function">
    <text evidence="8">F(1)F(0) ATP synthase produces ATP from ADP in the presence of a proton or sodium gradient. F-type ATPases consist of two structural domains, F(1) containing the extramembraneous catalytic core and F(0) containing the membrane proton channel, linked together by a central stalk and a peripheral stalk. During catalysis, ATP synthesis in the catalytic domain of F(1) is coupled via a rotary mechanism of the central stalk subunits to proton translocation.</text>
</comment>
<protein>
    <recommendedName>
        <fullName evidence="8">ATP synthase subunit delta</fullName>
    </recommendedName>
    <alternativeName>
        <fullName evidence="8">ATP synthase F(1) sector subunit delta</fullName>
    </alternativeName>
    <alternativeName>
        <fullName evidence="8">F-type ATPase subunit delta</fullName>
        <shortName evidence="8">F-ATPase subunit delta</shortName>
    </alternativeName>
</protein>
<dbReference type="PANTHER" id="PTHR11910">
    <property type="entry name" value="ATP SYNTHASE DELTA CHAIN"/>
    <property type="match status" value="1"/>
</dbReference>
<comment type="caution">
    <text evidence="9">The sequence shown here is derived from an EMBL/GenBank/DDBJ whole genome shotgun (WGS) entry which is preliminary data.</text>
</comment>
<dbReference type="Gene3D" id="1.10.520.20">
    <property type="entry name" value="N-terminal domain of the delta subunit of the F1F0-ATP synthase"/>
    <property type="match status" value="1"/>
</dbReference>
<dbReference type="PROSITE" id="PS00389">
    <property type="entry name" value="ATPASE_DELTA"/>
    <property type="match status" value="1"/>
</dbReference>
<dbReference type="OrthoDB" id="9802471at2"/>
<dbReference type="GO" id="GO:0045259">
    <property type="term" value="C:proton-transporting ATP synthase complex"/>
    <property type="evidence" value="ECO:0007669"/>
    <property type="project" value="UniProtKB-KW"/>
</dbReference>
<keyword evidence="3 8" id="KW-0375">Hydrogen ion transport</keyword>
<dbReference type="NCBIfam" id="NF004403">
    <property type="entry name" value="PRK05758.2-4"/>
    <property type="match status" value="1"/>
</dbReference>
<sequence length="181" mass="20393">MSKEIVAARYALALFQIAKENRTIDQIEEELLVIQKVTAENPELLNVLTHPKVLLEKKKSMMSEAFASLSQPVLSTVLLLIERQRISVIPELAEHFVKLANDERGTEDAIVYSVRLLDQDELTALSDTFAKKIGKTSLRLRNVIDQNLIGGVKLRIGNRIYDGSISGKLERIERQLVAKRS</sequence>
<organism evidence="9 10">
    <name type="scientific">Metabacillus indicus</name>
    <name type="common">Bacillus indicus</name>
    <dbReference type="NCBI Taxonomy" id="246786"/>
    <lineage>
        <taxon>Bacteria</taxon>
        <taxon>Bacillati</taxon>
        <taxon>Bacillota</taxon>
        <taxon>Bacilli</taxon>
        <taxon>Bacillales</taxon>
        <taxon>Bacillaceae</taxon>
        <taxon>Metabacillus</taxon>
    </lineage>
</organism>
<name>A0A084GP20_METID</name>
<dbReference type="GO" id="GO:0046933">
    <property type="term" value="F:proton-transporting ATP synthase activity, rotational mechanism"/>
    <property type="evidence" value="ECO:0007669"/>
    <property type="project" value="UniProtKB-UniRule"/>
</dbReference>
<dbReference type="PRINTS" id="PR00125">
    <property type="entry name" value="ATPASEDELTA"/>
</dbReference>
<dbReference type="InterPro" id="IPR000711">
    <property type="entry name" value="ATPase_OSCP/dsu"/>
</dbReference>
<dbReference type="SUPFAM" id="SSF47928">
    <property type="entry name" value="N-terminal domain of the delta subunit of the F1F0-ATP synthase"/>
    <property type="match status" value="1"/>
</dbReference>
<dbReference type="Proteomes" id="UP000028549">
    <property type="component" value="Unassembled WGS sequence"/>
</dbReference>
<keyword evidence="5 8" id="KW-0472">Membrane</keyword>
<dbReference type="Pfam" id="PF00213">
    <property type="entry name" value="OSCP"/>
    <property type="match status" value="1"/>
</dbReference>
<evidence type="ECO:0000256" key="8">
    <source>
        <dbReference type="HAMAP-Rule" id="MF_01416"/>
    </source>
</evidence>
<keyword evidence="2 8" id="KW-0813">Transport</keyword>
<keyword evidence="7 8" id="KW-0066">ATP synthesis</keyword>
<dbReference type="EMBL" id="JNVC02000013">
    <property type="protein sequence ID" value="KEZ49082.1"/>
    <property type="molecule type" value="Genomic_DNA"/>
</dbReference>
<accession>A0A084GP20</accession>
<dbReference type="HAMAP" id="MF_01416">
    <property type="entry name" value="ATP_synth_delta_bact"/>
    <property type="match status" value="1"/>
</dbReference>
<evidence type="ECO:0000256" key="1">
    <source>
        <dbReference type="ARBA" id="ARBA00004370"/>
    </source>
</evidence>
<evidence type="ECO:0000256" key="2">
    <source>
        <dbReference type="ARBA" id="ARBA00022448"/>
    </source>
</evidence>
<gene>
    <name evidence="8" type="primary">atpH</name>
    <name evidence="9" type="ORF">GS18_0216885</name>
</gene>
<evidence type="ECO:0000256" key="3">
    <source>
        <dbReference type="ARBA" id="ARBA00022781"/>
    </source>
</evidence>
<dbReference type="AlphaFoldDB" id="A0A084GP20"/>
<comment type="function">
    <text evidence="8">This protein is part of the stalk that links CF(0) to CF(1). It either transmits conformational changes from CF(0) to CF(1) or is implicated in proton conduction.</text>
</comment>
<dbReference type="STRING" id="246786.GS18_0216885"/>
<evidence type="ECO:0000313" key="10">
    <source>
        <dbReference type="Proteomes" id="UP000028549"/>
    </source>
</evidence>
<dbReference type="RefSeq" id="WP_029283358.1">
    <property type="nucleotide sequence ID" value="NZ_CP176757.1"/>
</dbReference>
<dbReference type="GO" id="GO:0005886">
    <property type="term" value="C:plasma membrane"/>
    <property type="evidence" value="ECO:0007669"/>
    <property type="project" value="UniProtKB-SubCell"/>
</dbReference>
<keyword evidence="8" id="KW-1003">Cell membrane</keyword>
<evidence type="ECO:0000313" key="9">
    <source>
        <dbReference type="EMBL" id="KEZ49082.1"/>
    </source>
</evidence>
<dbReference type="NCBIfam" id="TIGR01145">
    <property type="entry name" value="ATP_synt_delta"/>
    <property type="match status" value="1"/>
</dbReference>
<reference evidence="9 10" key="1">
    <citation type="journal article" date="2005" name="Int. J. Syst. Evol. Microbiol.">
        <title>Bacillus cibi sp. nov., isolated from jeotgal, a traditional Korean fermented seafood.</title>
        <authorList>
            <person name="Yoon J.H."/>
            <person name="Lee C.H."/>
            <person name="Oh T.K."/>
        </authorList>
    </citation>
    <scope>NUCLEOTIDE SEQUENCE [LARGE SCALE GENOMIC DNA]</scope>
    <source>
        <strain evidence="9 10">DSM 16189</strain>
    </source>
</reference>
<keyword evidence="4 8" id="KW-0406">Ion transport</keyword>
<evidence type="ECO:0000256" key="4">
    <source>
        <dbReference type="ARBA" id="ARBA00023065"/>
    </source>
</evidence>
<keyword evidence="10" id="KW-1185">Reference proteome</keyword>
<evidence type="ECO:0000256" key="6">
    <source>
        <dbReference type="ARBA" id="ARBA00023196"/>
    </source>
</evidence>
<dbReference type="InterPro" id="IPR026015">
    <property type="entry name" value="ATP_synth_OSCP/delta_N_sf"/>
</dbReference>
<comment type="similarity">
    <text evidence="8">Belongs to the ATPase delta chain family.</text>
</comment>
<comment type="subcellular location">
    <subcellularLocation>
        <location evidence="8">Cell membrane</location>
        <topology evidence="8">Peripheral membrane protein</topology>
    </subcellularLocation>
    <subcellularLocation>
        <location evidence="1">Membrane</location>
    </subcellularLocation>
</comment>
<proteinExistence type="inferred from homology"/>
<dbReference type="InterPro" id="IPR020781">
    <property type="entry name" value="ATPase_OSCP/d_CS"/>
</dbReference>
<evidence type="ECO:0000256" key="7">
    <source>
        <dbReference type="ARBA" id="ARBA00023310"/>
    </source>
</evidence>